<gene>
    <name evidence="1" type="ORF">TNCT_409871</name>
</gene>
<evidence type="ECO:0000313" key="1">
    <source>
        <dbReference type="EMBL" id="GFR07647.1"/>
    </source>
</evidence>
<organism evidence="1 2">
    <name type="scientific">Trichonephila clavata</name>
    <name type="common">Joro spider</name>
    <name type="synonym">Nephila clavata</name>
    <dbReference type="NCBI Taxonomy" id="2740835"/>
    <lineage>
        <taxon>Eukaryota</taxon>
        <taxon>Metazoa</taxon>
        <taxon>Ecdysozoa</taxon>
        <taxon>Arthropoda</taxon>
        <taxon>Chelicerata</taxon>
        <taxon>Arachnida</taxon>
        <taxon>Araneae</taxon>
        <taxon>Araneomorphae</taxon>
        <taxon>Entelegynae</taxon>
        <taxon>Araneoidea</taxon>
        <taxon>Nephilidae</taxon>
        <taxon>Trichonephila</taxon>
    </lineage>
</organism>
<protein>
    <submittedName>
        <fullName evidence="1">Uncharacterized protein</fullName>
    </submittedName>
</protein>
<sequence length="74" mass="8600">MKRIVSLFKWIKKSCSPPLKADHCSRFVTEAAEFLAVKEYQQRNLNSSHDSTSSPSPCAFSYCSWQCDRLQRIR</sequence>
<accession>A0A8X6LGM1</accession>
<comment type="caution">
    <text evidence="1">The sequence shown here is derived from an EMBL/GenBank/DDBJ whole genome shotgun (WGS) entry which is preliminary data.</text>
</comment>
<dbReference type="AlphaFoldDB" id="A0A8X6LGM1"/>
<name>A0A8X6LGM1_TRICU</name>
<proteinExistence type="predicted"/>
<keyword evidence="2" id="KW-1185">Reference proteome</keyword>
<reference evidence="1" key="1">
    <citation type="submission" date="2020-07" db="EMBL/GenBank/DDBJ databases">
        <title>Multicomponent nature underlies the extraordinary mechanical properties of spider dragline silk.</title>
        <authorList>
            <person name="Kono N."/>
            <person name="Nakamura H."/>
            <person name="Mori M."/>
            <person name="Yoshida Y."/>
            <person name="Ohtoshi R."/>
            <person name="Malay A.D."/>
            <person name="Moran D.A.P."/>
            <person name="Tomita M."/>
            <person name="Numata K."/>
            <person name="Arakawa K."/>
        </authorList>
    </citation>
    <scope>NUCLEOTIDE SEQUENCE</scope>
</reference>
<dbReference type="EMBL" id="BMAO01006319">
    <property type="protein sequence ID" value="GFR07647.1"/>
    <property type="molecule type" value="Genomic_DNA"/>
</dbReference>
<dbReference type="Proteomes" id="UP000887116">
    <property type="component" value="Unassembled WGS sequence"/>
</dbReference>
<evidence type="ECO:0000313" key="2">
    <source>
        <dbReference type="Proteomes" id="UP000887116"/>
    </source>
</evidence>